<dbReference type="Proteomes" id="UP000823616">
    <property type="component" value="Unassembled WGS sequence"/>
</dbReference>
<name>A0A9D9EPX3_9SPIR</name>
<feature type="transmembrane region" description="Helical" evidence="1">
    <location>
        <begin position="196"/>
        <end position="220"/>
    </location>
</feature>
<dbReference type="EMBL" id="JADIMS010000140">
    <property type="protein sequence ID" value="MBO8450923.1"/>
    <property type="molecule type" value="Genomic_DNA"/>
</dbReference>
<evidence type="ECO:0000313" key="3">
    <source>
        <dbReference type="Proteomes" id="UP000823616"/>
    </source>
</evidence>
<keyword evidence="1" id="KW-0812">Transmembrane</keyword>
<comment type="caution">
    <text evidence="2">The sequence shown here is derived from an EMBL/GenBank/DDBJ whole genome shotgun (WGS) entry which is preliminary data.</text>
</comment>
<sequence>MFIDQYYLMLVFPALLLSLAAQFWVSSAFSRWSKVQTSGRISGQDAAHLLLRNAGITDVAVEPVPGRLTDHYSPTEKKLRLSDAVYGAYSVAAVGVAAHETGHAIQHKNGYGPLWLRSVLVPAANIGSTLGPYIVIAGLIFSFPVLIQAGILAFSAAVLFYLVTLPVEFNASARAVAILRQNRVLNEEELRGVKKVLTAAAMTYVASALTAVLSLLRLILLARNSRNR</sequence>
<feature type="transmembrane region" description="Helical" evidence="1">
    <location>
        <begin position="133"/>
        <end position="163"/>
    </location>
</feature>
<evidence type="ECO:0000313" key="2">
    <source>
        <dbReference type="EMBL" id="MBO8450923.1"/>
    </source>
</evidence>
<organism evidence="2 3">
    <name type="scientific">Candidatus Avitreponema avistercoris</name>
    <dbReference type="NCBI Taxonomy" id="2840705"/>
    <lineage>
        <taxon>Bacteria</taxon>
        <taxon>Pseudomonadati</taxon>
        <taxon>Spirochaetota</taxon>
        <taxon>Spirochaetia</taxon>
        <taxon>Spirochaetales</taxon>
        <taxon>Candidatus Avitreponema</taxon>
    </lineage>
</organism>
<accession>A0A9D9EPX3</accession>
<proteinExistence type="predicted"/>
<reference evidence="2" key="2">
    <citation type="journal article" date="2021" name="PeerJ">
        <title>Extensive microbial diversity within the chicken gut microbiome revealed by metagenomics and culture.</title>
        <authorList>
            <person name="Gilroy R."/>
            <person name="Ravi A."/>
            <person name="Getino M."/>
            <person name="Pursley I."/>
            <person name="Horton D.L."/>
            <person name="Alikhan N.F."/>
            <person name="Baker D."/>
            <person name="Gharbi K."/>
            <person name="Hall N."/>
            <person name="Watson M."/>
            <person name="Adriaenssens E.M."/>
            <person name="Foster-Nyarko E."/>
            <person name="Jarju S."/>
            <person name="Secka A."/>
            <person name="Antonio M."/>
            <person name="Oren A."/>
            <person name="Chaudhuri R.R."/>
            <person name="La Ragione R."/>
            <person name="Hildebrand F."/>
            <person name="Pallen M.J."/>
        </authorList>
    </citation>
    <scope>NUCLEOTIDE SEQUENCE</scope>
    <source>
        <strain evidence="2">B3-4054</strain>
    </source>
</reference>
<dbReference type="InterPro" id="IPR007395">
    <property type="entry name" value="Zn_peptidase_2"/>
</dbReference>
<keyword evidence="1" id="KW-1133">Transmembrane helix</keyword>
<keyword evidence="1" id="KW-0472">Membrane</keyword>
<evidence type="ECO:0000256" key="1">
    <source>
        <dbReference type="SAM" id="Phobius"/>
    </source>
</evidence>
<dbReference type="Pfam" id="PF04298">
    <property type="entry name" value="Zn_peptidase_2"/>
    <property type="match status" value="1"/>
</dbReference>
<dbReference type="PANTHER" id="PTHR36434">
    <property type="entry name" value="MEMBRANE PROTEASE YUGP-RELATED"/>
    <property type="match status" value="1"/>
</dbReference>
<protein>
    <submittedName>
        <fullName evidence="2">Zinc metallopeptidase</fullName>
    </submittedName>
</protein>
<dbReference type="PANTHER" id="PTHR36434:SF1">
    <property type="entry name" value="MEMBRANE PROTEASE YUGP-RELATED"/>
    <property type="match status" value="1"/>
</dbReference>
<reference evidence="2" key="1">
    <citation type="submission" date="2020-10" db="EMBL/GenBank/DDBJ databases">
        <authorList>
            <person name="Gilroy R."/>
        </authorList>
    </citation>
    <scope>NUCLEOTIDE SEQUENCE</scope>
    <source>
        <strain evidence="2">B3-4054</strain>
    </source>
</reference>
<gene>
    <name evidence="2" type="ORF">IAA96_07445</name>
</gene>
<feature type="transmembrane region" description="Helical" evidence="1">
    <location>
        <begin position="6"/>
        <end position="25"/>
    </location>
</feature>
<dbReference type="AlphaFoldDB" id="A0A9D9EPX3"/>